<keyword evidence="2" id="KW-0812">Transmembrane</keyword>
<evidence type="ECO:0000256" key="2">
    <source>
        <dbReference type="SAM" id="Phobius"/>
    </source>
</evidence>
<dbReference type="EMBL" id="BMHE01000008">
    <property type="protein sequence ID" value="GFZ76075.1"/>
    <property type="molecule type" value="Genomic_DNA"/>
</dbReference>
<sequence>MRNTENRQGRSLLNTEIKELAKTDMQAALKRTIKENEKLIAEFGIVKRTTSRIDKENIFFRMAQTNAIRHFLNLESSEQIPDKLRASAPMTEEYSNLMHKIGATNYPLKIKREAEQQLYFDYTHADYKGIRHFINEELPEKPKPTFWEKSGDLIIGLVLFSVFFGWIPVQLWKAFIDDNSNSHQTVVTRSNNTFGQGGVSGGNSSNKSVSDAPQVKDGSKQVGFGNGGKSGYDSSDSTTQTNKQSVTTKSVAEKTSAPTAKIYKLEGTVYSLDGNEEMLKINEGESVGILLGQTVEIEFELPKDSGASFKLNSKEVQATSTEKGIKKTWIEFVAVEGENDITVDLKGYSYHYKFQAYSTECFRNQCVAF</sequence>
<name>A0ABQ1EKG1_9BACL</name>
<evidence type="ECO:0000313" key="3">
    <source>
        <dbReference type="EMBL" id="GFZ76075.1"/>
    </source>
</evidence>
<keyword evidence="4" id="KW-1185">Reference proteome</keyword>
<evidence type="ECO:0008006" key="5">
    <source>
        <dbReference type="Google" id="ProtNLM"/>
    </source>
</evidence>
<comment type="caution">
    <text evidence="3">The sequence shown here is derived from an EMBL/GenBank/DDBJ whole genome shotgun (WGS) entry which is preliminary data.</text>
</comment>
<proteinExistence type="predicted"/>
<protein>
    <recommendedName>
        <fullName evidence="5">DUF4115 domain-containing protein</fullName>
    </recommendedName>
</protein>
<feature type="region of interest" description="Disordered" evidence="1">
    <location>
        <begin position="188"/>
        <end position="252"/>
    </location>
</feature>
<dbReference type="Proteomes" id="UP000615455">
    <property type="component" value="Unassembled WGS sequence"/>
</dbReference>
<gene>
    <name evidence="3" type="ORF">GCM10008018_22020</name>
</gene>
<evidence type="ECO:0000313" key="4">
    <source>
        <dbReference type="Proteomes" id="UP000615455"/>
    </source>
</evidence>
<organism evidence="3 4">
    <name type="scientific">Paenibacillus marchantiophytorum</name>
    <dbReference type="NCBI Taxonomy" id="1619310"/>
    <lineage>
        <taxon>Bacteria</taxon>
        <taxon>Bacillati</taxon>
        <taxon>Bacillota</taxon>
        <taxon>Bacilli</taxon>
        <taxon>Bacillales</taxon>
        <taxon>Paenibacillaceae</taxon>
        <taxon>Paenibacillus</taxon>
    </lineage>
</organism>
<reference evidence="4" key="1">
    <citation type="journal article" date="2019" name="Int. J. Syst. Evol. Microbiol.">
        <title>The Global Catalogue of Microorganisms (GCM) 10K type strain sequencing project: providing services to taxonomists for standard genome sequencing and annotation.</title>
        <authorList>
            <consortium name="The Broad Institute Genomics Platform"/>
            <consortium name="The Broad Institute Genome Sequencing Center for Infectious Disease"/>
            <person name="Wu L."/>
            <person name="Ma J."/>
        </authorList>
    </citation>
    <scope>NUCLEOTIDE SEQUENCE [LARGE SCALE GENOMIC DNA]</scope>
    <source>
        <strain evidence="4">CGMCC 1.15043</strain>
    </source>
</reference>
<keyword evidence="2" id="KW-1133">Transmembrane helix</keyword>
<feature type="compositionally biased region" description="Polar residues" evidence="1">
    <location>
        <begin position="232"/>
        <end position="250"/>
    </location>
</feature>
<accession>A0ABQ1EKG1</accession>
<evidence type="ECO:0000256" key="1">
    <source>
        <dbReference type="SAM" id="MobiDB-lite"/>
    </source>
</evidence>
<keyword evidence="2" id="KW-0472">Membrane</keyword>
<feature type="transmembrane region" description="Helical" evidence="2">
    <location>
        <begin position="153"/>
        <end position="172"/>
    </location>
</feature>